<name>X0WKB4_9ZZZZ</name>
<feature type="non-terminal residue" evidence="1">
    <location>
        <position position="1"/>
    </location>
</feature>
<gene>
    <name evidence="1" type="ORF">S01H1_71979</name>
</gene>
<sequence length="244" mass="25577">FTTGFNPTGLARHVTPSGRELVLVTVTGAILGASVPDSARSEASIDVIDPTGPRIIATIPLGLAAPSFEAVAIDASEQIAWIGSVTSKQLYAIDLRALDDPRLYVGNGPPVILDGMSVGFPDVRIFSADTPLELPKRLDRPSSGFCSGWTYVTTNARGTEAFATDYCDGTLSRIRFDLSGDPAIPFAPDRFQVVGQTTPFAPTPSPGEKTAPGFVSIRPGIPGVDYDSPDVFVLVGDPGLICGI</sequence>
<protein>
    <submittedName>
        <fullName evidence="1">Uncharacterized protein</fullName>
    </submittedName>
</protein>
<dbReference type="AlphaFoldDB" id="X0WKB4"/>
<proteinExistence type="predicted"/>
<dbReference type="EMBL" id="BARS01047967">
    <property type="protein sequence ID" value="GAG31419.1"/>
    <property type="molecule type" value="Genomic_DNA"/>
</dbReference>
<accession>X0WKB4</accession>
<feature type="non-terminal residue" evidence="1">
    <location>
        <position position="244"/>
    </location>
</feature>
<comment type="caution">
    <text evidence="1">The sequence shown here is derived from an EMBL/GenBank/DDBJ whole genome shotgun (WGS) entry which is preliminary data.</text>
</comment>
<dbReference type="InterPro" id="IPR011045">
    <property type="entry name" value="N2O_reductase_N"/>
</dbReference>
<organism evidence="1">
    <name type="scientific">marine sediment metagenome</name>
    <dbReference type="NCBI Taxonomy" id="412755"/>
    <lineage>
        <taxon>unclassified sequences</taxon>
        <taxon>metagenomes</taxon>
        <taxon>ecological metagenomes</taxon>
    </lineage>
</organism>
<dbReference type="SUPFAM" id="SSF50974">
    <property type="entry name" value="Nitrous oxide reductase, N-terminal domain"/>
    <property type="match status" value="1"/>
</dbReference>
<reference evidence="1" key="1">
    <citation type="journal article" date="2014" name="Front. Microbiol.">
        <title>High frequency of phylogenetically diverse reductive dehalogenase-homologous genes in deep subseafloor sedimentary metagenomes.</title>
        <authorList>
            <person name="Kawai M."/>
            <person name="Futagami T."/>
            <person name="Toyoda A."/>
            <person name="Takaki Y."/>
            <person name="Nishi S."/>
            <person name="Hori S."/>
            <person name="Arai W."/>
            <person name="Tsubouchi T."/>
            <person name="Morono Y."/>
            <person name="Uchiyama I."/>
            <person name="Ito T."/>
            <person name="Fujiyama A."/>
            <person name="Inagaki F."/>
            <person name="Takami H."/>
        </authorList>
    </citation>
    <scope>NUCLEOTIDE SEQUENCE</scope>
    <source>
        <strain evidence="1">Expedition CK06-06</strain>
    </source>
</reference>
<evidence type="ECO:0000313" key="1">
    <source>
        <dbReference type="EMBL" id="GAG31419.1"/>
    </source>
</evidence>